<dbReference type="Gene3D" id="3.40.50.1110">
    <property type="entry name" value="SGNH hydrolase"/>
    <property type="match status" value="1"/>
</dbReference>
<dbReference type="Gene3D" id="2.60.120.260">
    <property type="entry name" value="Galactose-binding domain-like"/>
    <property type="match status" value="1"/>
</dbReference>
<keyword evidence="2" id="KW-0732">Signal</keyword>
<dbReference type="SUPFAM" id="SSF52266">
    <property type="entry name" value="SGNH hydrolase"/>
    <property type="match status" value="1"/>
</dbReference>
<dbReference type="EMBL" id="CP093547">
    <property type="protein sequence ID" value="UNP30442.1"/>
    <property type="molecule type" value="Genomic_DNA"/>
</dbReference>
<keyword evidence="5" id="KW-1185">Reference proteome</keyword>
<keyword evidence="1" id="KW-0378">Hydrolase</keyword>
<dbReference type="InterPro" id="IPR036514">
    <property type="entry name" value="SGNH_hydro_sf"/>
</dbReference>
<dbReference type="Pfam" id="PF22825">
    <property type="entry name" value="HpiC1-like"/>
    <property type="match status" value="1"/>
</dbReference>
<dbReference type="RefSeq" id="WP_083512293.1">
    <property type="nucleotide sequence ID" value="NZ_CP011131.1"/>
</dbReference>
<dbReference type="InterPro" id="IPR054720">
    <property type="entry name" value="HpiC1"/>
</dbReference>
<dbReference type="PANTHER" id="PTHR31988">
    <property type="entry name" value="ESTERASE, PUTATIVE (DUF303)-RELATED"/>
    <property type="match status" value="1"/>
</dbReference>
<protein>
    <submittedName>
        <fullName evidence="4">Sialate O-acetylesterase</fullName>
    </submittedName>
</protein>
<organism evidence="4 5">
    <name type="scientific">Lysobacter gummosus</name>
    <dbReference type="NCBI Taxonomy" id="262324"/>
    <lineage>
        <taxon>Bacteria</taxon>
        <taxon>Pseudomonadati</taxon>
        <taxon>Pseudomonadota</taxon>
        <taxon>Gammaproteobacteria</taxon>
        <taxon>Lysobacterales</taxon>
        <taxon>Lysobacteraceae</taxon>
        <taxon>Lysobacter</taxon>
    </lineage>
</organism>
<feature type="signal peptide" evidence="2">
    <location>
        <begin position="1"/>
        <end position="25"/>
    </location>
</feature>
<evidence type="ECO:0000313" key="4">
    <source>
        <dbReference type="EMBL" id="UNP30442.1"/>
    </source>
</evidence>
<dbReference type="Proteomes" id="UP000829194">
    <property type="component" value="Chromosome"/>
</dbReference>
<accession>A0ABY3XFM3</accession>
<feature type="domain" description="Sialate O-acetylesterase" evidence="3">
    <location>
        <begin position="214"/>
        <end position="470"/>
    </location>
</feature>
<proteinExistence type="predicted"/>
<evidence type="ECO:0000256" key="1">
    <source>
        <dbReference type="ARBA" id="ARBA00022801"/>
    </source>
</evidence>
<feature type="chain" id="PRO_5046367855" evidence="2">
    <location>
        <begin position="26"/>
        <end position="473"/>
    </location>
</feature>
<dbReference type="InterPro" id="IPR005181">
    <property type="entry name" value="SASA"/>
</dbReference>
<evidence type="ECO:0000313" key="5">
    <source>
        <dbReference type="Proteomes" id="UP000829194"/>
    </source>
</evidence>
<dbReference type="InterPro" id="IPR052940">
    <property type="entry name" value="Carb_Esterase_6"/>
</dbReference>
<dbReference type="Pfam" id="PF03629">
    <property type="entry name" value="SASA"/>
    <property type="match status" value="1"/>
</dbReference>
<evidence type="ECO:0000259" key="3">
    <source>
        <dbReference type="Pfam" id="PF03629"/>
    </source>
</evidence>
<gene>
    <name evidence="4" type="ORF">MOV92_03980</name>
</gene>
<reference evidence="4 5" key="1">
    <citation type="submission" date="2022-03" db="EMBL/GenBank/DDBJ databases">
        <title>Complete genome sequence of Lysobacter capsici VKM B-2533 and Lysobacter gummosus 10.1.1, promising sources of lytic agents.</title>
        <authorList>
            <person name="Tarlachkov S.V."/>
            <person name="Kudryakova I.V."/>
            <person name="Afoshin A.S."/>
            <person name="Leontyevskaya E.A."/>
            <person name="Leontyevskaya N.V."/>
        </authorList>
    </citation>
    <scope>NUCLEOTIDE SEQUENCE [LARGE SCALE GENOMIC DNA]</scope>
    <source>
        <strain evidence="4 5">10.1.1</strain>
    </source>
</reference>
<name>A0ABY3XFM3_9GAMM</name>
<dbReference type="PANTHER" id="PTHR31988:SF19">
    <property type="entry name" value="9-O-ACETYL-N-ACETYLNEURAMINIC ACID DEACETYLASE-RELATED"/>
    <property type="match status" value="1"/>
</dbReference>
<evidence type="ECO:0000256" key="2">
    <source>
        <dbReference type="SAM" id="SignalP"/>
    </source>
</evidence>
<sequence length="473" mass="50003">MNIPSRRIHIACALALAWVASPASAAEVAIVNPSFEQDSFAGEFTVTNAVGGWRALGEGGQRGLLAPDAPGTQTFYSGATPGFDGKNIEFHWNGQSGIEQVLTERLQANTRYTLTVASGTRNGGGGKFGSYDIRLTTETGKPVVSWSGASRNLAASGTFADSSRSFETGPDPAGLGERLRIQLRGSSLADTYADLDNVRLTATAVAARPASTPIDVFIVSGQSNSHGWGANSAQLSQANRHYADAPDPRALLGYRQHLLGDALASVGSMAQLDTQGSGFKENFDGFGPELSLGSDYAVGGDKPVAIIKYSVSLAGLAHNFVKTGAIGAPLYPTLIQQIQAMLAELRSQGYAPTLRAMFWLQGESDVVFGTAASYGVNLGRFIADVRADVNAPQLQFYATQINPNMPAFADPAMRTGMQQVNAGMVQAATADPQRVFYVRTDDISAGFADGTHYSADQTIDIGRRWAARYLSGQ</sequence>